<feature type="non-terminal residue" evidence="4">
    <location>
        <position position="1"/>
    </location>
</feature>
<proteinExistence type="inferred from homology"/>
<dbReference type="PANTHER" id="PTHR24006">
    <property type="entry name" value="UBIQUITIN CARBOXYL-TERMINAL HYDROLASE"/>
    <property type="match status" value="1"/>
</dbReference>
<dbReference type="InterPro" id="IPR050164">
    <property type="entry name" value="Peptidase_C19"/>
</dbReference>
<feature type="compositionally biased region" description="Polar residues" evidence="2">
    <location>
        <begin position="466"/>
        <end position="483"/>
    </location>
</feature>
<protein>
    <recommendedName>
        <fullName evidence="3">USP domain-containing protein</fullName>
    </recommendedName>
</protein>
<evidence type="ECO:0000313" key="4">
    <source>
        <dbReference type="EMBL" id="KAK9859309.1"/>
    </source>
</evidence>
<dbReference type="AlphaFoldDB" id="A0AAW1SV29"/>
<dbReference type="PROSITE" id="PS50235">
    <property type="entry name" value="USP_3"/>
    <property type="match status" value="1"/>
</dbReference>
<name>A0AAW1SV29_9CHLO</name>
<dbReference type="GO" id="GO:0016579">
    <property type="term" value="P:protein deubiquitination"/>
    <property type="evidence" value="ECO:0007669"/>
    <property type="project" value="InterPro"/>
</dbReference>
<dbReference type="InterPro" id="IPR018200">
    <property type="entry name" value="USP_CS"/>
</dbReference>
<feature type="compositionally biased region" description="Polar residues" evidence="2">
    <location>
        <begin position="312"/>
        <end position="333"/>
    </location>
</feature>
<dbReference type="InterPro" id="IPR028889">
    <property type="entry name" value="USP"/>
</dbReference>
<dbReference type="Pfam" id="PF00443">
    <property type="entry name" value="UCH"/>
    <property type="match status" value="1"/>
</dbReference>
<feature type="region of interest" description="Disordered" evidence="2">
    <location>
        <begin position="79"/>
        <end position="126"/>
    </location>
</feature>
<dbReference type="GO" id="GO:0005829">
    <property type="term" value="C:cytosol"/>
    <property type="evidence" value="ECO:0007669"/>
    <property type="project" value="TreeGrafter"/>
</dbReference>
<comment type="caution">
    <text evidence="4">The sequence shown here is derived from an EMBL/GenBank/DDBJ whole genome shotgun (WGS) entry which is preliminary data.</text>
</comment>
<sequence>NRLQLCLSPHDEDPETLEILRAPVALASVEVDEVEDSDDEEDQVRVQNQAQSLLDCAADLLRSEGVTGTRAMLRGVHFQPRDSAQQQGGHGSTWPLAGTMPSGPGQEEQEWTYPVSTPKGSQQDRHFAVGNASPFASSASLQSSFGLASPNISPSASFGSLSINGMPVEPVTPPQPDPHSQSSPSEGTHLLSSSPPQGSFKTPAARHAEPMGTHLHDSPAAPDGATPNGHGPLSAEHPGSQPLTNGHANADSPESSAASERANEGAANGSMRHDDSSAGPPRANGHHIPNGLAATSAPFEPPATHEARAEASNESSTSDAETSTGARRSNAATNGAAIDLEPEEQKRASGLGKMPVPDNVHRRGKQQESSKQYRIHRTPSLLSVHLKRFQQDMRGRLSKISGHIPFGFGLDLRPFLEPADLAAPQESSLDYSLVGIVEHQGSSLRSGHYVAYVQRGLQESHDSSDEPSGQRASPSNNGSTLLNGMSEAAEPSVPGQAGPSNDEPGQGPVLSASSARPEATSPTPSLPAAAQQSSHPADPSHAEELQSTTEPMDADAAAVDEALSSSPAQMSRQTAPDPDGQGTAGADGSLPQNDDIIGVEQQADGPDSTEIAGKPGLDWYCISDTHVKRVSQADVAGCEAYLLLYMRA</sequence>
<feature type="region of interest" description="Disordered" evidence="2">
    <location>
        <begin position="458"/>
        <end position="594"/>
    </location>
</feature>
<feature type="compositionally biased region" description="Polar residues" evidence="2">
    <location>
        <begin position="563"/>
        <end position="574"/>
    </location>
</feature>
<dbReference type="InterPro" id="IPR038765">
    <property type="entry name" value="Papain-like_cys_pep_sf"/>
</dbReference>
<evidence type="ECO:0000259" key="3">
    <source>
        <dbReference type="PROSITE" id="PS50235"/>
    </source>
</evidence>
<feature type="compositionally biased region" description="Basic and acidic residues" evidence="2">
    <location>
        <begin position="359"/>
        <end position="368"/>
    </location>
</feature>
<organism evidence="4 5">
    <name type="scientific">Apatococcus fuscideae</name>
    <dbReference type="NCBI Taxonomy" id="2026836"/>
    <lineage>
        <taxon>Eukaryota</taxon>
        <taxon>Viridiplantae</taxon>
        <taxon>Chlorophyta</taxon>
        <taxon>core chlorophytes</taxon>
        <taxon>Trebouxiophyceae</taxon>
        <taxon>Chlorellales</taxon>
        <taxon>Chlorellaceae</taxon>
        <taxon>Apatococcus</taxon>
    </lineage>
</organism>
<dbReference type="SUPFAM" id="SSF54001">
    <property type="entry name" value="Cysteine proteinases"/>
    <property type="match status" value="1"/>
</dbReference>
<keyword evidence="5" id="KW-1185">Reference proteome</keyword>
<gene>
    <name evidence="4" type="ORF">WJX84_003474</name>
</gene>
<feature type="region of interest" description="Disordered" evidence="2">
    <location>
        <begin position="160"/>
        <end position="376"/>
    </location>
</feature>
<dbReference type="Gene3D" id="3.90.70.10">
    <property type="entry name" value="Cysteine proteinases"/>
    <property type="match status" value="1"/>
</dbReference>
<feature type="compositionally biased region" description="Basic and acidic residues" evidence="2">
    <location>
        <begin position="206"/>
        <end position="217"/>
    </location>
</feature>
<dbReference type="Proteomes" id="UP001485043">
    <property type="component" value="Unassembled WGS sequence"/>
</dbReference>
<feature type="compositionally biased region" description="Low complexity" evidence="2">
    <location>
        <begin position="519"/>
        <end position="537"/>
    </location>
</feature>
<evidence type="ECO:0000313" key="5">
    <source>
        <dbReference type="Proteomes" id="UP001485043"/>
    </source>
</evidence>
<dbReference type="PANTHER" id="PTHR24006:SF781">
    <property type="entry name" value="LD34905P"/>
    <property type="match status" value="1"/>
</dbReference>
<reference evidence="4 5" key="1">
    <citation type="journal article" date="2024" name="Nat. Commun.">
        <title>Phylogenomics reveals the evolutionary origins of lichenization in chlorophyte algae.</title>
        <authorList>
            <person name="Puginier C."/>
            <person name="Libourel C."/>
            <person name="Otte J."/>
            <person name="Skaloud P."/>
            <person name="Haon M."/>
            <person name="Grisel S."/>
            <person name="Petersen M."/>
            <person name="Berrin J.G."/>
            <person name="Delaux P.M."/>
            <person name="Dal Grande F."/>
            <person name="Keller J."/>
        </authorList>
    </citation>
    <scope>NUCLEOTIDE SEQUENCE [LARGE SCALE GENOMIC DNA]</scope>
    <source>
        <strain evidence="4 5">SAG 2523</strain>
    </source>
</reference>
<feature type="compositionally biased region" description="Polar residues" evidence="2">
    <location>
        <begin position="241"/>
        <end position="258"/>
    </location>
</feature>
<dbReference type="InterPro" id="IPR001394">
    <property type="entry name" value="Peptidase_C19_UCH"/>
</dbReference>
<feature type="compositionally biased region" description="Polar residues" evidence="2">
    <location>
        <begin position="190"/>
        <end position="200"/>
    </location>
</feature>
<evidence type="ECO:0000256" key="2">
    <source>
        <dbReference type="SAM" id="MobiDB-lite"/>
    </source>
</evidence>
<dbReference type="PROSITE" id="PS00973">
    <property type="entry name" value="USP_2"/>
    <property type="match status" value="1"/>
</dbReference>
<feature type="domain" description="USP" evidence="3">
    <location>
        <begin position="1"/>
        <end position="648"/>
    </location>
</feature>
<comment type="similarity">
    <text evidence="1">Belongs to the peptidase C19 family.</text>
</comment>
<dbReference type="GO" id="GO:0005634">
    <property type="term" value="C:nucleus"/>
    <property type="evidence" value="ECO:0007669"/>
    <property type="project" value="TreeGrafter"/>
</dbReference>
<accession>A0AAW1SV29</accession>
<evidence type="ECO:0000256" key="1">
    <source>
        <dbReference type="ARBA" id="ARBA00009085"/>
    </source>
</evidence>
<dbReference type="GO" id="GO:0004843">
    <property type="term" value="F:cysteine-type deubiquitinase activity"/>
    <property type="evidence" value="ECO:0007669"/>
    <property type="project" value="InterPro"/>
</dbReference>
<dbReference type="EMBL" id="JALJOV010000891">
    <property type="protein sequence ID" value="KAK9859309.1"/>
    <property type="molecule type" value="Genomic_DNA"/>
</dbReference>